<feature type="non-terminal residue" evidence="1">
    <location>
        <position position="1"/>
    </location>
</feature>
<gene>
    <name evidence="1" type="ORF">IPOD504_LOCUS2632</name>
</gene>
<organism evidence="1 2">
    <name type="scientific">Iphiclides podalirius</name>
    <name type="common">scarce swallowtail</name>
    <dbReference type="NCBI Taxonomy" id="110791"/>
    <lineage>
        <taxon>Eukaryota</taxon>
        <taxon>Metazoa</taxon>
        <taxon>Ecdysozoa</taxon>
        <taxon>Arthropoda</taxon>
        <taxon>Hexapoda</taxon>
        <taxon>Insecta</taxon>
        <taxon>Pterygota</taxon>
        <taxon>Neoptera</taxon>
        <taxon>Endopterygota</taxon>
        <taxon>Lepidoptera</taxon>
        <taxon>Glossata</taxon>
        <taxon>Ditrysia</taxon>
        <taxon>Papilionoidea</taxon>
        <taxon>Papilionidae</taxon>
        <taxon>Papilioninae</taxon>
        <taxon>Iphiclides</taxon>
    </lineage>
</organism>
<sequence length="133" mass="14320">MFGRCFSVAFRVNYGSCSTDSVIVELGVASVVLRHPSRRLEIGSITSATCHVPVAEFGCGKHARDRSPKRTIGKLAEGGYSCVPRHIACSETRAATLSARAVQLCGIRHRELIANERTLSASWCGAWSCPRAA</sequence>
<keyword evidence="2" id="KW-1185">Reference proteome</keyword>
<accession>A0ABN8HXA1</accession>
<name>A0ABN8HXA1_9NEOP</name>
<dbReference type="EMBL" id="OW152824">
    <property type="protein sequence ID" value="CAH2040527.1"/>
    <property type="molecule type" value="Genomic_DNA"/>
</dbReference>
<evidence type="ECO:0000313" key="2">
    <source>
        <dbReference type="Proteomes" id="UP000837857"/>
    </source>
</evidence>
<dbReference type="Proteomes" id="UP000837857">
    <property type="component" value="Chromosome 12"/>
</dbReference>
<reference evidence="1" key="1">
    <citation type="submission" date="2022-03" db="EMBL/GenBank/DDBJ databases">
        <authorList>
            <person name="Martin H S."/>
        </authorList>
    </citation>
    <scope>NUCLEOTIDE SEQUENCE</scope>
</reference>
<protein>
    <submittedName>
        <fullName evidence="1">Uncharacterized protein</fullName>
    </submittedName>
</protein>
<proteinExistence type="predicted"/>
<evidence type="ECO:0000313" key="1">
    <source>
        <dbReference type="EMBL" id="CAH2040527.1"/>
    </source>
</evidence>